<gene>
    <name evidence="2" type="ORF">FB382_004117</name>
</gene>
<dbReference type="EMBL" id="JACGXA010000003">
    <property type="protein sequence ID" value="MBA8805772.1"/>
    <property type="molecule type" value="Genomic_DNA"/>
</dbReference>
<feature type="region of interest" description="Disordered" evidence="1">
    <location>
        <begin position="1"/>
        <end position="21"/>
    </location>
</feature>
<dbReference type="InterPro" id="IPR027417">
    <property type="entry name" value="P-loop_NTPase"/>
</dbReference>
<evidence type="ECO:0000256" key="1">
    <source>
        <dbReference type="SAM" id="MobiDB-lite"/>
    </source>
</evidence>
<evidence type="ECO:0000313" key="3">
    <source>
        <dbReference type="Proteomes" id="UP000580910"/>
    </source>
</evidence>
<feature type="compositionally biased region" description="Basic and acidic residues" evidence="1">
    <location>
        <begin position="331"/>
        <end position="340"/>
    </location>
</feature>
<protein>
    <recommendedName>
        <fullName evidence="4">Sulfotransferase family protein</fullName>
    </recommendedName>
</protein>
<organism evidence="2 3">
    <name type="scientific">Nocardioides ginsengisegetis</name>
    <dbReference type="NCBI Taxonomy" id="661491"/>
    <lineage>
        <taxon>Bacteria</taxon>
        <taxon>Bacillati</taxon>
        <taxon>Actinomycetota</taxon>
        <taxon>Actinomycetes</taxon>
        <taxon>Propionibacteriales</taxon>
        <taxon>Nocardioidaceae</taxon>
        <taxon>Nocardioides</taxon>
    </lineage>
</organism>
<name>A0A7W3J3S4_9ACTN</name>
<dbReference type="Gene3D" id="3.40.50.300">
    <property type="entry name" value="P-loop containing nucleotide triphosphate hydrolases"/>
    <property type="match status" value="1"/>
</dbReference>
<accession>A0A7W3J3S4</accession>
<comment type="caution">
    <text evidence="2">The sequence shown here is derived from an EMBL/GenBank/DDBJ whole genome shotgun (WGS) entry which is preliminary data.</text>
</comment>
<evidence type="ECO:0008006" key="4">
    <source>
        <dbReference type="Google" id="ProtNLM"/>
    </source>
</evidence>
<reference evidence="2 3" key="1">
    <citation type="submission" date="2020-07" db="EMBL/GenBank/DDBJ databases">
        <title>Sequencing the genomes of 1000 actinobacteria strains.</title>
        <authorList>
            <person name="Klenk H.-P."/>
        </authorList>
    </citation>
    <scope>NUCLEOTIDE SEQUENCE [LARGE SCALE GENOMIC DNA]</scope>
    <source>
        <strain evidence="2 3">DSM 21349</strain>
    </source>
</reference>
<keyword evidence="3" id="KW-1185">Reference proteome</keyword>
<proteinExistence type="predicted"/>
<evidence type="ECO:0000313" key="2">
    <source>
        <dbReference type="EMBL" id="MBA8805772.1"/>
    </source>
</evidence>
<feature type="region of interest" description="Disordered" evidence="1">
    <location>
        <begin position="314"/>
        <end position="340"/>
    </location>
</feature>
<feature type="compositionally biased region" description="Gly residues" evidence="1">
    <location>
        <begin position="316"/>
        <end position="327"/>
    </location>
</feature>
<dbReference type="AlphaFoldDB" id="A0A7W3J3S4"/>
<dbReference type="Proteomes" id="UP000580910">
    <property type="component" value="Unassembled WGS sequence"/>
</dbReference>
<sequence>MSSPSADRPASRQPAPASSRRIVFVVGSGRSGTSTMSGILQTLGMHVPQPEVTPDETNPKGFGEPQWVVDLHDELLKRSNVAVSDARPGAWLEAGKLATVDPLRDRLHAWLEQQFEEGGDALVIKDPRLAWFMGLWRAAAIRAGAEPTYITMLRPVTEVVGSKQRHYNSRFGEVNRTAAWVNMMLHTERATRGSTRAFVRYHDLLSDWTVPVFQLGERLHLDAVQRASANDIRAVHQFIDPSLRRVQLTWDDMEVPARLQEIAEESSQALSRLADEDGDIPEVHATLDELRAAYSEFYEEAEAVTQSTVAAVRRAAGGGPGGPGNGGPKQPEPEPSRVDVVPHKVRAMIPASVRRGARKALGKER</sequence>
<dbReference type="RefSeq" id="WP_182541795.1">
    <property type="nucleotide sequence ID" value="NZ_JACGXA010000003.1"/>
</dbReference>
<dbReference type="SUPFAM" id="SSF52540">
    <property type="entry name" value="P-loop containing nucleoside triphosphate hydrolases"/>
    <property type="match status" value="1"/>
</dbReference>